<reference evidence="2 3" key="1">
    <citation type="submission" date="2018-12" db="EMBL/GenBank/DDBJ databases">
        <authorList>
            <person name="Li F."/>
        </authorList>
    </citation>
    <scope>NUCLEOTIDE SEQUENCE [LARGE SCALE GENOMIC DNA]</scope>
    <source>
        <strain evidence="2 3">EGI 6500705</strain>
    </source>
</reference>
<accession>A0A433JUW9</accession>
<dbReference type="OrthoDB" id="9941353at2"/>
<protein>
    <submittedName>
        <fullName evidence="2">Uncharacterized protein</fullName>
    </submittedName>
</protein>
<evidence type="ECO:0000313" key="2">
    <source>
        <dbReference type="EMBL" id="RUR01913.1"/>
    </source>
</evidence>
<organism evidence="2 3">
    <name type="scientific">Labedella endophytica</name>
    <dbReference type="NCBI Taxonomy" id="1523160"/>
    <lineage>
        <taxon>Bacteria</taxon>
        <taxon>Bacillati</taxon>
        <taxon>Actinomycetota</taxon>
        <taxon>Actinomycetes</taxon>
        <taxon>Micrococcales</taxon>
        <taxon>Microbacteriaceae</taxon>
        <taxon>Labedella</taxon>
    </lineage>
</organism>
<keyword evidence="3" id="KW-1185">Reference proteome</keyword>
<comment type="caution">
    <text evidence="2">The sequence shown here is derived from an EMBL/GenBank/DDBJ whole genome shotgun (WGS) entry which is preliminary data.</text>
</comment>
<feature type="region of interest" description="Disordered" evidence="1">
    <location>
        <begin position="1"/>
        <end position="73"/>
    </location>
</feature>
<evidence type="ECO:0000313" key="3">
    <source>
        <dbReference type="Proteomes" id="UP000274909"/>
    </source>
</evidence>
<name>A0A433JUW9_9MICO</name>
<proteinExistence type="predicted"/>
<dbReference type="Proteomes" id="UP000274909">
    <property type="component" value="Unassembled WGS sequence"/>
</dbReference>
<feature type="compositionally biased region" description="Polar residues" evidence="1">
    <location>
        <begin position="46"/>
        <end position="58"/>
    </location>
</feature>
<dbReference type="RefSeq" id="WP_127049921.1">
    <property type="nucleotide sequence ID" value="NZ_RZGZ01000002.1"/>
</dbReference>
<sequence>MSTSEPFLPAGEAPRDPDSHEHDTLDDDTLEESGVDDPDAAAVSAEENSTFQTPQPGESLSPEALEKELDDDA</sequence>
<feature type="compositionally biased region" description="Basic and acidic residues" evidence="1">
    <location>
        <begin position="13"/>
        <end position="23"/>
    </location>
</feature>
<dbReference type="AlphaFoldDB" id="A0A433JUW9"/>
<dbReference type="EMBL" id="RZGZ01000002">
    <property type="protein sequence ID" value="RUR01913.1"/>
    <property type="molecule type" value="Genomic_DNA"/>
</dbReference>
<gene>
    <name evidence="2" type="ORF">ELQ94_10760</name>
</gene>
<feature type="compositionally biased region" description="Acidic residues" evidence="1">
    <location>
        <begin position="24"/>
        <end position="39"/>
    </location>
</feature>
<evidence type="ECO:0000256" key="1">
    <source>
        <dbReference type="SAM" id="MobiDB-lite"/>
    </source>
</evidence>